<evidence type="ECO:0000256" key="9">
    <source>
        <dbReference type="SAM" id="Coils"/>
    </source>
</evidence>
<feature type="binding site" evidence="7">
    <location>
        <position position="785"/>
    </location>
    <ligand>
        <name>Zn(2+)</name>
        <dbReference type="ChEBI" id="CHEBI:29105"/>
        <label>2</label>
    </ligand>
</feature>
<keyword evidence="3 7" id="KW-0479">Metal-binding</keyword>
<dbReference type="AlphaFoldDB" id="A0A3D8SC93"/>
<evidence type="ECO:0000313" key="12">
    <source>
        <dbReference type="EMBL" id="RDW83388.1"/>
    </source>
</evidence>
<dbReference type="SUPFAM" id="SSF57903">
    <property type="entry name" value="FYVE/PHD zinc finger"/>
    <property type="match status" value="1"/>
</dbReference>
<dbReference type="CDD" id="cd15587">
    <property type="entry name" value="PHD_Yng1p_like"/>
    <property type="match status" value="1"/>
</dbReference>
<dbReference type="SMART" id="SM01408">
    <property type="entry name" value="ING"/>
    <property type="match status" value="1"/>
</dbReference>
<dbReference type="InterPro" id="IPR024610">
    <property type="entry name" value="ING_N_histone-binding"/>
</dbReference>
<comment type="subcellular location">
    <subcellularLocation>
        <location evidence="1">Nucleus</location>
    </subcellularLocation>
</comment>
<dbReference type="InterPro" id="IPR019786">
    <property type="entry name" value="Zinc_finger_PHD-type_CS"/>
</dbReference>
<evidence type="ECO:0000256" key="1">
    <source>
        <dbReference type="ARBA" id="ARBA00004123"/>
    </source>
</evidence>
<evidence type="ECO:0000313" key="13">
    <source>
        <dbReference type="Proteomes" id="UP000256328"/>
    </source>
</evidence>
<feature type="region of interest" description="Disordered" evidence="10">
    <location>
        <begin position="504"/>
        <end position="746"/>
    </location>
</feature>
<evidence type="ECO:0000256" key="8">
    <source>
        <dbReference type="PROSITE-ProRule" id="PRU00146"/>
    </source>
</evidence>
<keyword evidence="5 7" id="KW-0862">Zinc</keyword>
<evidence type="ECO:0000256" key="4">
    <source>
        <dbReference type="ARBA" id="ARBA00022771"/>
    </source>
</evidence>
<feature type="binding site" evidence="7">
    <location>
        <position position="814"/>
    </location>
    <ligand>
        <name>Zn(2+)</name>
        <dbReference type="ChEBI" id="CHEBI:29105"/>
        <label>2</label>
    </ligand>
</feature>
<dbReference type="PROSITE" id="PS01359">
    <property type="entry name" value="ZF_PHD_1"/>
    <property type="match status" value="1"/>
</dbReference>
<evidence type="ECO:0000256" key="6">
    <source>
        <dbReference type="ARBA" id="ARBA00023242"/>
    </source>
</evidence>
<dbReference type="OrthoDB" id="5411773at2759"/>
<dbReference type="GO" id="GO:0008270">
    <property type="term" value="F:zinc ion binding"/>
    <property type="evidence" value="ECO:0007669"/>
    <property type="project" value="UniProtKB-KW"/>
</dbReference>
<evidence type="ECO:0000256" key="10">
    <source>
        <dbReference type="SAM" id="MobiDB-lite"/>
    </source>
</evidence>
<evidence type="ECO:0000259" key="11">
    <source>
        <dbReference type="PROSITE" id="PS50016"/>
    </source>
</evidence>
<dbReference type="GO" id="GO:0005634">
    <property type="term" value="C:nucleus"/>
    <property type="evidence" value="ECO:0007669"/>
    <property type="project" value="UniProtKB-SubCell"/>
</dbReference>
<keyword evidence="9" id="KW-0175">Coiled coil</keyword>
<dbReference type="PROSITE" id="PS50016">
    <property type="entry name" value="ZF_PHD_2"/>
    <property type="match status" value="1"/>
</dbReference>
<dbReference type="GO" id="GO:0006355">
    <property type="term" value="P:regulation of DNA-templated transcription"/>
    <property type="evidence" value="ECO:0007669"/>
    <property type="project" value="TreeGrafter"/>
</dbReference>
<name>A0A3D8SC93_9HELO</name>
<dbReference type="Proteomes" id="UP000256328">
    <property type="component" value="Unassembled WGS sequence"/>
</dbReference>
<proteinExistence type="inferred from homology"/>
<sequence length="836" mass="90954">MGSSPARRWLDEGVWSCRIKLPRSQIDPRPQPRQGIILSNNDDAGDMPATTASMDVPLDTTSPRHKEQIAEALQNLPSMNHSMGPLNMPMGPDAQATITDFLDFTEYLPSDMIRSLTLVGNLDRGHSKASVLSQDLLKTYAMLPGLPVDDRPKPLKLREDVSENINESVRSRNMSHAEASRMAESVDRHLARAITINAKLQAMLENYPTSRNPSPEPQKSRSPQLSRITKPKITLRLDGSKQPENGGPKVRRRRVPRITVPGEVLAPYELDYDSYGTDTGISSDDERTPRATPGRSLGGPVIKLKINNNRAPKQQKVPKPPRPPRQPGMGTNVHSAVAGISTSNALAKLKPPPDDAVPGSPDAPWLQLTAWELAKLRKRMKKNAVWSPSDTMISRELKTLGRGIEAYRAAKQQADASGETLEHAIQPLIDGDDGTRVYNEGAISMDTLEKDEVQLSNRGMKLNEAKKLKRENQAKELAKQAAEEAEQSARKMAKAAAAVKDLFGESDPANEKKGLAKTPKKSAPKKRKRGSEEASGIIEPEQADTVETPKPVLPQAKKMKTETPIPVPQPMASTGTSSGTPTVESAPSVFSDGLPATEPTPAPAPSSPKKSSTPILPPGTVKKDTKKPQPIRTSQRQASAAPPTPAPEEPILKRPTSARSNLSRPSSRGKAASLEPAAVVSRDRPRRASTVHNTPAPEPRQPANRRAKRPPPGTITGGAGIEGAKAVSKRNTAPKKKGSKRQKDENSGIVMEVMDEVDDEGNIIDPNEPRYCVCNRVSFGTMIGCESVDCEKEWFHLECVGLTDIPSRTTKWYCPDCRVKLNLGERGEVTARGKKK</sequence>
<feature type="binding site" evidence="7">
    <location>
        <position position="772"/>
    </location>
    <ligand>
        <name>Zn(2+)</name>
        <dbReference type="ChEBI" id="CHEBI:29105"/>
        <label>1</label>
    </ligand>
</feature>
<dbReference type="GO" id="GO:0000123">
    <property type="term" value="C:histone acetyltransferase complex"/>
    <property type="evidence" value="ECO:0007669"/>
    <property type="project" value="TreeGrafter"/>
</dbReference>
<feature type="binding site" evidence="7">
    <location>
        <position position="796"/>
    </location>
    <ligand>
        <name>Zn(2+)</name>
        <dbReference type="ChEBI" id="CHEBI:29105"/>
        <label>1</label>
    </ligand>
</feature>
<feature type="compositionally biased region" description="Basic residues" evidence="10">
    <location>
        <begin position="518"/>
        <end position="529"/>
    </location>
</feature>
<feature type="binding site" evidence="7">
    <location>
        <position position="790"/>
    </location>
    <ligand>
        <name>Zn(2+)</name>
        <dbReference type="ChEBI" id="CHEBI:29105"/>
        <label>2</label>
    </ligand>
</feature>
<dbReference type="InterPro" id="IPR019787">
    <property type="entry name" value="Znf_PHD-finger"/>
</dbReference>
<feature type="coiled-coil region" evidence="9">
    <location>
        <begin position="465"/>
        <end position="498"/>
    </location>
</feature>
<dbReference type="PANTHER" id="PTHR10333:SF94">
    <property type="entry name" value="FINGER DOMAIN PROTEIN, PUTATIVE (AFU_ORTHOLOGUE AFUA_3G11940)-RELATED"/>
    <property type="match status" value="1"/>
</dbReference>
<feature type="binding site" evidence="7">
    <location>
        <position position="774"/>
    </location>
    <ligand>
        <name>Zn(2+)</name>
        <dbReference type="ChEBI" id="CHEBI:29105"/>
        <label>1</label>
    </ligand>
</feature>
<evidence type="ECO:0000256" key="3">
    <source>
        <dbReference type="ARBA" id="ARBA00022723"/>
    </source>
</evidence>
<evidence type="ECO:0000256" key="2">
    <source>
        <dbReference type="ARBA" id="ARBA00010210"/>
    </source>
</evidence>
<feature type="compositionally biased region" description="Polar residues" evidence="10">
    <location>
        <begin position="657"/>
        <end position="666"/>
    </location>
</feature>
<feature type="compositionally biased region" description="Polar residues" evidence="10">
    <location>
        <begin position="571"/>
        <end position="585"/>
    </location>
</feature>
<dbReference type="PANTHER" id="PTHR10333">
    <property type="entry name" value="INHIBITOR OF GROWTH PROTEIN"/>
    <property type="match status" value="1"/>
</dbReference>
<keyword evidence="4 8" id="KW-0863">Zinc-finger</keyword>
<evidence type="ECO:0000256" key="5">
    <source>
        <dbReference type="ARBA" id="ARBA00022833"/>
    </source>
</evidence>
<feature type="domain" description="PHD-type" evidence="11">
    <location>
        <begin position="769"/>
        <end position="820"/>
    </location>
</feature>
<keyword evidence="6" id="KW-0539">Nucleus</keyword>
<comment type="caution">
    <text evidence="12">The sequence shown here is derived from an EMBL/GenBank/DDBJ whole genome shotgun (WGS) entry which is preliminary data.</text>
</comment>
<dbReference type="InterPro" id="IPR013083">
    <property type="entry name" value="Znf_RING/FYVE/PHD"/>
</dbReference>
<feature type="region of interest" description="Disordered" evidence="10">
    <location>
        <begin position="272"/>
        <end position="332"/>
    </location>
</feature>
<reference evidence="12 13" key="1">
    <citation type="journal article" date="2018" name="IMA Fungus">
        <title>IMA Genome-F 9: Draft genome sequence of Annulohypoxylon stygium, Aspergillus mulundensis, Berkeleyomyces basicola (syn. Thielaviopsis basicola), Ceratocystis smalleyi, two Cercospora beticola strains, Coleophoma cylindrospora, Fusarium fracticaudum, Phialophora cf. hyalina, and Morchella septimelata.</title>
        <authorList>
            <person name="Wingfield B.D."/>
            <person name="Bills G.F."/>
            <person name="Dong Y."/>
            <person name="Huang W."/>
            <person name="Nel W.J."/>
            <person name="Swalarsk-Parry B.S."/>
            <person name="Vaghefi N."/>
            <person name="Wilken P.M."/>
            <person name="An Z."/>
            <person name="de Beer Z.W."/>
            <person name="De Vos L."/>
            <person name="Chen L."/>
            <person name="Duong T.A."/>
            <person name="Gao Y."/>
            <person name="Hammerbacher A."/>
            <person name="Kikkert J.R."/>
            <person name="Li Y."/>
            <person name="Li H."/>
            <person name="Li K."/>
            <person name="Li Q."/>
            <person name="Liu X."/>
            <person name="Ma X."/>
            <person name="Naidoo K."/>
            <person name="Pethybridge S.J."/>
            <person name="Sun J."/>
            <person name="Steenkamp E.T."/>
            <person name="van der Nest M.A."/>
            <person name="van Wyk S."/>
            <person name="Wingfield M.J."/>
            <person name="Xiong C."/>
            <person name="Yue Q."/>
            <person name="Zhang X."/>
        </authorList>
    </citation>
    <scope>NUCLEOTIDE SEQUENCE [LARGE SCALE GENOMIC DNA]</scope>
    <source>
        <strain evidence="12 13">BP5796</strain>
    </source>
</reference>
<dbReference type="InterPro" id="IPR001965">
    <property type="entry name" value="Znf_PHD"/>
</dbReference>
<dbReference type="InterPro" id="IPR028651">
    <property type="entry name" value="ING_fam"/>
</dbReference>
<protein>
    <recommendedName>
        <fullName evidence="11">PHD-type domain-containing protein</fullName>
    </recommendedName>
</protein>
<comment type="similarity">
    <text evidence="2">Belongs to the ING family.</text>
</comment>
<organism evidence="12 13">
    <name type="scientific">Coleophoma crateriformis</name>
    <dbReference type="NCBI Taxonomy" id="565419"/>
    <lineage>
        <taxon>Eukaryota</taxon>
        <taxon>Fungi</taxon>
        <taxon>Dikarya</taxon>
        <taxon>Ascomycota</taxon>
        <taxon>Pezizomycotina</taxon>
        <taxon>Leotiomycetes</taxon>
        <taxon>Helotiales</taxon>
        <taxon>Dermateaceae</taxon>
        <taxon>Coleophoma</taxon>
    </lineage>
</organism>
<dbReference type="EMBL" id="PDLN01000006">
    <property type="protein sequence ID" value="RDW83388.1"/>
    <property type="molecule type" value="Genomic_DNA"/>
</dbReference>
<dbReference type="Gene3D" id="3.30.40.10">
    <property type="entry name" value="Zinc/RING finger domain, C3HC4 (zinc finger)"/>
    <property type="match status" value="1"/>
</dbReference>
<gene>
    <name evidence="12" type="ORF">BP5796_04879</name>
</gene>
<feature type="region of interest" description="Disordered" evidence="10">
    <location>
        <begin position="207"/>
        <end position="258"/>
    </location>
</feature>
<keyword evidence="13" id="KW-1185">Reference proteome</keyword>
<dbReference type="InterPro" id="IPR011011">
    <property type="entry name" value="Znf_FYVE_PHD"/>
</dbReference>
<dbReference type="GO" id="GO:0004402">
    <property type="term" value="F:histone acetyltransferase activity"/>
    <property type="evidence" value="ECO:0007669"/>
    <property type="project" value="TreeGrafter"/>
</dbReference>
<accession>A0A3D8SC93</accession>
<feature type="binding site" evidence="7">
    <location>
        <position position="817"/>
    </location>
    <ligand>
        <name>Zn(2+)</name>
        <dbReference type="ChEBI" id="CHEBI:29105"/>
        <label>2</label>
    </ligand>
</feature>
<dbReference type="SMART" id="SM00249">
    <property type="entry name" value="PHD"/>
    <property type="match status" value="1"/>
</dbReference>
<evidence type="ECO:0000256" key="7">
    <source>
        <dbReference type="PIRSR" id="PIRSR628651-51"/>
    </source>
</evidence>
<feature type="binding site" evidence="7">
    <location>
        <position position="799"/>
    </location>
    <ligand>
        <name>Zn(2+)</name>
        <dbReference type="ChEBI" id="CHEBI:29105"/>
        <label>1</label>
    </ligand>
</feature>